<organism evidence="11 12">
    <name type="scientific">Senna tora</name>
    <dbReference type="NCBI Taxonomy" id="362788"/>
    <lineage>
        <taxon>Eukaryota</taxon>
        <taxon>Viridiplantae</taxon>
        <taxon>Streptophyta</taxon>
        <taxon>Embryophyta</taxon>
        <taxon>Tracheophyta</taxon>
        <taxon>Spermatophyta</taxon>
        <taxon>Magnoliopsida</taxon>
        <taxon>eudicotyledons</taxon>
        <taxon>Gunneridae</taxon>
        <taxon>Pentapetalae</taxon>
        <taxon>rosids</taxon>
        <taxon>fabids</taxon>
        <taxon>Fabales</taxon>
        <taxon>Fabaceae</taxon>
        <taxon>Caesalpinioideae</taxon>
        <taxon>Cassia clade</taxon>
        <taxon>Senna</taxon>
    </lineage>
</organism>
<keyword evidence="7" id="KW-0378">Hydrolase</keyword>
<keyword evidence="12" id="KW-1185">Reference proteome</keyword>
<evidence type="ECO:0000256" key="3">
    <source>
        <dbReference type="ARBA" id="ARBA00022525"/>
    </source>
</evidence>
<evidence type="ECO:0000313" key="11">
    <source>
        <dbReference type="EMBL" id="KAF7836462.1"/>
    </source>
</evidence>
<keyword evidence="4" id="KW-0645">Protease</keyword>
<dbReference type="Pfam" id="PF14541">
    <property type="entry name" value="TAXi_C"/>
    <property type="match status" value="1"/>
</dbReference>
<comment type="caution">
    <text evidence="11">The sequence shown here is derived from an EMBL/GenBank/DDBJ whole genome shotgun (WGS) entry which is preliminary data.</text>
</comment>
<keyword evidence="8" id="KW-0325">Glycoprotein</keyword>
<feature type="domain" description="Peptidase A1" evidence="10">
    <location>
        <begin position="90"/>
        <end position="441"/>
    </location>
</feature>
<evidence type="ECO:0000256" key="2">
    <source>
        <dbReference type="ARBA" id="ARBA00007447"/>
    </source>
</evidence>
<accession>A0A835CF30</accession>
<dbReference type="FunFam" id="2.40.70.10:FF:000016">
    <property type="entry name" value="Probable aspartic protease At2g35615"/>
    <property type="match status" value="1"/>
</dbReference>
<dbReference type="EMBL" id="JAAIUW010000004">
    <property type="protein sequence ID" value="KAF7836462.1"/>
    <property type="molecule type" value="Genomic_DNA"/>
</dbReference>
<dbReference type="InterPro" id="IPR021109">
    <property type="entry name" value="Peptidase_aspartic_dom_sf"/>
</dbReference>
<sequence>MASYFISSISFTLIFILSIILCSTTAENIPDGFSVELIHNIHDSSETPFYQRVNDALRRSVKRVRHFFPHSHSQPQDQSEAEVISIRGEYIMEYSLGTPPVRIFGILDTGSDLVWTQCKLCPLCYNQTAPLFDPSKSNTYRTVPCKAKPCLSASPSVGRTSCGVKSPSCEYNIRYGDGSVSNGGIAMDTIRLGSTGGRTVAFRNSVFGCGHDNEGTFTAETSGIVGLGRGAISLVSQMGSSIEGKFSYCLVPIFSEKNTSKLNFGQNAVVSGRGTVSTPMVSKRPPSFYYLTLEGMSVGNKKLHYTNSVNYSVSGRKVVEEGNIIIDSGTTLTLLEVDFYSKLEAEVASHIKLKRVRDPGQFLSLCYASKTQFLEEAPIITAHFKGANVWLYPRNTFVKVADDVSCFAFRAVGRGGAIFGNLAQMNYLVGYDLQKNVVSFKAADCTKM</sequence>
<name>A0A835CF30_9FABA</name>
<evidence type="ECO:0000256" key="1">
    <source>
        <dbReference type="ARBA" id="ARBA00004613"/>
    </source>
</evidence>
<dbReference type="InterPro" id="IPR033121">
    <property type="entry name" value="PEPTIDASE_A1"/>
</dbReference>
<reference evidence="11" key="1">
    <citation type="submission" date="2020-09" db="EMBL/GenBank/DDBJ databases">
        <title>Genome-Enabled Discovery of Anthraquinone Biosynthesis in Senna tora.</title>
        <authorList>
            <person name="Kang S.-H."/>
            <person name="Pandey R.P."/>
            <person name="Lee C.-M."/>
            <person name="Sim J.-S."/>
            <person name="Jeong J.-T."/>
            <person name="Choi B.-S."/>
            <person name="Jung M."/>
            <person name="Ginzburg D."/>
            <person name="Zhao K."/>
            <person name="Won S.Y."/>
            <person name="Oh T.-J."/>
            <person name="Yu Y."/>
            <person name="Kim N.-H."/>
            <person name="Lee O.R."/>
            <person name="Lee T.-H."/>
            <person name="Bashyal P."/>
            <person name="Kim T.-S."/>
            <person name="Lee W.-H."/>
            <person name="Kawkins C."/>
            <person name="Kim C.-K."/>
            <person name="Kim J.S."/>
            <person name="Ahn B.O."/>
            <person name="Rhee S.Y."/>
            <person name="Sohng J.K."/>
        </authorList>
    </citation>
    <scope>NUCLEOTIDE SEQUENCE</scope>
    <source>
        <tissue evidence="11">Leaf</tissue>
    </source>
</reference>
<evidence type="ECO:0000256" key="7">
    <source>
        <dbReference type="ARBA" id="ARBA00022801"/>
    </source>
</evidence>
<dbReference type="PANTHER" id="PTHR47967:SF66">
    <property type="entry name" value="ASPARTIC PROTEINASE CDR1-RELATED"/>
    <property type="match status" value="1"/>
</dbReference>
<dbReference type="InterPro" id="IPR051708">
    <property type="entry name" value="Plant_Aspart_Prot_A1"/>
</dbReference>
<evidence type="ECO:0000256" key="4">
    <source>
        <dbReference type="ARBA" id="ARBA00022670"/>
    </source>
</evidence>
<evidence type="ECO:0000256" key="9">
    <source>
        <dbReference type="SAM" id="SignalP"/>
    </source>
</evidence>
<dbReference type="OrthoDB" id="2747330at2759"/>
<keyword evidence="6" id="KW-0064">Aspartyl protease</keyword>
<protein>
    <submittedName>
        <fullName evidence="11">Aspartic proteinase CDR1-like</fullName>
    </submittedName>
</protein>
<dbReference type="SUPFAM" id="SSF50630">
    <property type="entry name" value="Acid proteases"/>
    <property type="match status" value="1"/>
</dbReference>
<comment type="subcellular location">
    <subcellularLocation>
        <location evidence="1">Secreted</location>
    </subcellularLocation>
</comment>
<dbReference type="InterPro" id="IPR032861">
    <property type="entry name" value="TAXi_N"/>
</dbReference>
<dbReference type="GO" id="GO:0006508">
    <property type="term" value="P:proteolysis"/>
    <property type="evidence" value="ECO:0007669"/>
    <property type="project" value="UniProtKB-KW"/>
</dbReference>
<keyword evidence="3" id="KW-0964">Secreted</keyword>
<dbReference type="CDD" id="cd05476">
    <property type="entry name" value="pepsin_A_like_plant"/>
    <property type="match status" value="1"/>
</dbReference>
<dbReference type="InterPro" id="IPR032799">
    <property type="entry name" value="TAXi_C"/>
</dbReference>
<dbReference type="Gene3D" id="2.40.70.10">
    <property type="entry name" value="Acid Proteases"/>
    <property type="match status" value="2"/>
</dbReference>
<gene>
    <name evidence="11" type="ORF">G2W53_011321</name>
</gene>
<evidence type="ECO:0000256" key="5">
    <source>
        <dbReference type="ARBA" id="ARBA00022729"/>
    </source>
</evidence>
<dbReference type="PROSITE" id="PS51767">
    <property type="entry name" value="PEPTIDASE_A1"/>
    <property type="match status" value="1"/>
</dbReference>
<dbReference type="Proteomes" id="UP000634136">
    <property type="component" value="Unassembled WGS sequence"/>
</dbReference>
<feature type="signal peptide" evidence="9">
    <location>
        <begin position="1"/>
        <end position="26"/>
    </location>
</feature>
<dbReference type="GO" id="GO:0004190">
    <property type="term" value="F:aspartic-type endopeptidase activity"/>
    <property type="evidence" value="ECO:0007669"/>
    <property type="project" value="UniProtKB-KW"/>
</dbReference>
<dbReference type="InterPro" id="IPR034161">
    <property type="entry name" value="Pepsin-like_plant"/>
</dbReference>
<proteinExistence type="inferred from homology"/>
<evidence type="ECO:0000259" key="10">
    <source>
        <dbReference type="PROSITE" id="PS51767"/>
    </source>
</evidence>
<evidence type="ECO:0000256" key="6">
    <source>
        <dbReference type="ARBA" id="ARBA00022750"/>
    </source>
</evidence>
<dbReference type="AlphaFoldDB" id="A0A835CF30"/>
<keyword evidence="5 9" id="KW-0732">Signal</keyword>
<dbReference type="FunFam" id="2.40.70.10:FF:000050">
    <property type="entry name" value="Aspartic proteinase CDR1"/>
    <property type="match status" value="1"/>
</dbReference>
<dbReference type="Pfam" id="PF14543">
    <property type="entry name" value="TAXi_N"/>
    <property type="match status" value="1"/>
</dbReference>
<evidence type="ECO:0000256" key="8">
    <source>
        <dbReference type="ARBA" id="ARBA00023180"/>
    </source>
</evidence>
<dbReference type="PANTHER" id="PTHR47967">
    <property type="entry name" value="OS07G0603500 PROTEIN-RELATED"/>
    <property type="match status" value="1"/>
</dbReference>
<feature type="chain" id="PRO_5033054056" evidence="9">
    <location>
        <begin position="27"/>
        <end position="448"/>
    </location>
</feature>
<comment type="similarity">
    <text evidence="2">Belongs to the peptidase A1 family.</text>
</comment>
<evidence type="ECO:0000313" key="12">
    <source>
        <dbReference type="Proteomes" id="UP000634136"/>
    </source>
</evidence>
<dbReference type="GO" id="GO:0005576">
    <property type="term" value="C:extracellular region"/>
    <property type="evidence" value="ECO:0007669"/>
    <property type="project" value="UniProtKB-SubCell"/>
</dbReference>